<reference evidence="3 4" key="1">
    <citation type="submission" date="2016-10" db="EMBL/GenBank/DDBJ databases">
        <authorList>
            <person name="de Groot N.N."/>
        </authorList>
    </citation>
    <scope>NUCLEOTIDE SEQUENCE [LARGE SCALE GENOMIC DNA]</scope>
    <source>
        <strain evidence="3 4">CGMCC 1.10239</strain>
    </source>
</reference>
<sequence length="281" mass="31516">MDFSVEQVEIPYEGITLPGYFYHLNQEPKPVLIIHGGYDSTGEELYFGGALAALQRGYNCLTFEGPGQGAVIREQAIPFRHDWEHVLSPVIDYLQSRPEVDPAKIALMGISMGGYLAPRAAAFEHRLAACIANDGLLDFQVGALKGLVDKEQAEHPDSLNRLIEDLMKKNTNMRWAIENGLFTFKASTFSELADKTEPFTLAGVAQNIQCPMLVCEAENDHFFQGQPQKLYEALTCEKTYMRFTAEEGGEEHCHFGALQLFNQRVFTWLDEVMSRIECPAV</sequence>
<dbReference type="Pfam" id="PF12697">
    <property type="entry name" value="Abhydrolase_6"/>
    <property type="match status" value="1"/>
</dbReference>
<dbReference type="AlphaFoldDB" id="A0A1G9VZ67"/>
<dbReference type="InterPro" id="IPR029058">
    <property type="entry name" value="AB_hydrolase_fold"/>
</dbReference>
<dbReference type="Gene3D" id="3.40.50.1820">
    <property type="entry name" value="alpha/beta hydrolase"/>
    <property type="match status" value="1"/>
</dbReference>
<dbReference type="InterPro" id="IPR050261">
    <property type="entry name" value="FrsA_esterase"/>
</dbReference>
<gene>
    <name evidence="3" type="ORF">SAMN05216191_11837</name>
</gene>
<dbReference type="PANTHER" id="PTHR22946">
    <property type="entry name" value="DIENELACTONE HYDROLASE DOMAIN-CONTAINING PROTEIN-RELATED"/>
    <property type="match status" value="1"/>
</dbReference>
<dbReference type="SUPFAM" id="SSF53474">
    <property type="entry name" value="alpha/beta-Hydrolases"/>
    <property type="match status" value="1"/>
</dbReference>
<keyword evidence="3" id="KW-0378">Hydrolase</keyword>
<dbReference type="PANTHER" id="PTHR22946:SF12">
    <property type="entry name" value="CONIDIAL PIGMENT BIOSYNTHESIS PROTEIN AYG1 (AFU_ORTHOLOGUE AFUA_2G17550)"/>
    <property type="match status" value="1"/>
</dbReference>
<dbReference type="InterPro" id="IPR000073">
    <property type="entry name" value="AB_hydrolase_1"/>
</dbReference>
<evidence type="ECO:0000313" key="3">
    <source>
        <dbReference type="EMBL" id="SDM77216.1"/>
    </source>
</evidence>
<dbReference type="GO" id="GO:0016787">
    <property type="term" value="F:hydrolase activity"/>
    <property type="evidence" value="ECO:0007669"/>
    <property type="project" value="UniProtKB-KW"/>
</dbReference>
<protein>
    <submittedName>
        <fullName evidence="3">Lysophospholipase, alpha-beta hydrolase superfamily</fullName>
    </submittedName>
</protein>
<proteinExistence type="inferred from homology"/>
<name>A0A1G9VZ67_9BACL</name>
<dbReference type="EMBL" id="FNGM01000018">
    <property type="protein sequence ID" value="SDM77216.1"/>
    <property type="molecule type" value="Genomic_DNA"/>
</dbReference>
<dbReference type="Proteomes" id="UP000182783">
    <property type="component" value="Unassembled WGS sequence"/>
</dbReference>
<evidence type="ECO:0000313" key="4">
    <source>
        <dbReference type="Proteomes" id="UP000182783"/>
    </source>
</evidence>
<evidence type="ECO:0000256" key="1">
    <source>
        <dbReference type="ARBA" id="ARBA00038115"/>
    </source>
</evidence>
<feature type="domain" description="AB hydrolase-1" evidence="2">
    <location>
        <begin position="31"/>
        <end position="255"/>
    </location>
</feature>
<organism evidence="3 4">
    <name type="scientific">Paenibacillus jilunlii</name>
    <dbReference type="NCBI Taxonomy" id="682956"/>
    <lineage>
        <taxon>Bacteria</taxon>
        <taxon>Bacillati</taxon>
        <taxon>Bacillota</taxon>
        <taxon>Bacilli</taxon>
        <taxon>Bacillales</taxon>
        <taxon>Paenibacillaceae</taxon>
        <taxon>Paenibacillus</taxon>
    </lineage>
</organism>
<dbReference type="RefSeq" id="WP_244280987.1">
    <property type="nucleotide sequence ID" value="NZ_CP048429.1"/>
</dbReference>
<accession>A0A1G9VZ67</accession>
<evidence type="ECO:0000259" key="2">
    <source>
        <dbReference type="Pfam" id="PF12697"/>
    </source>
</evidence>
<comment type="similarity">
    <text evidence="1">Belongs to the AB hydrolase superfamily. FUS2 hydrolase family.</text>
</comment>